<comment type="caution">
    <text evidence="2">The sequence shown here is derived from an EMBL/GenBank/DDBJ whole genome shotgun (WGS) entry which is preliminary data.</text>
</comment>
<dbReference type="EMBL" id="NGKU01000001">
    <property type="protein sequence ID" value="OTN76720.1"/>
    <property type="molecule type" value="Genomic_DNA"/>
</dbReference>
<dbReference type="OrthoDB" id="2194642at2"/>
<proteinExistence type="predicted"/>
<dbReference type="STRING" id="1834191.A5886_001799"/>
<evidence type="ECO:0000313" key="3">
    <source>
        <dbReference type="Proteomes" id="UP000195043"/>
    </source>
</evidence>
<sequence>MFDETQIFLIFDGQTVNFNNLFNGGIRIADVGPSSPEPVYEYEEFSGSNGKRLSNLTYTGFPFVMKFRLTTPHLYDWRMVLSEMRTLLYRDKPYYIVYSREPGRRFKVLPQPWEIDRIMMQKGIFHFVFDVFDGHSESVSNTLTEFDLESEWQFSQGLLAEDYTYSHDTSRFSILNAGDFAVDPREHDLKIRIEGESDSNVTIFNRTTGQRFIYYPSLSTRSGDWIELDGVYPKKNGVNCGIDTNHGLITLAIGVNQIEIQNVSRVKSTWDFRFLYK</sequence>
<keyword evidence="3" id="KW-1185">Reference proteome</keyword>
<reference evidence="2 3" key="1">
    <citation type="submission" date="2017-05" db="EMBL/GenBank/DDBJ databases">
        <title>The Genome Sequence of Enterococcus sp. 8G7_MSG3316.</title>
        <authorList>
            <consortium name="The Broad Institute Genomics Platform"/>
            <consortium name="The Broad Institute Genomic Center for Infectious Diseases"/>
            <person name="Earl A."/>
            <person name="Manson A."/>
            <person name="Schwartman J."/>
            <person name="Gilmore M."/>
            <person name="Abouelleil A."/>
            <person name="Cao P."/>
            <person name="Chapman S."/>
            <person name="Cusick C."/>
            <person name="Shea T."/>
            <person name="Young S."/>
            <person name="Neafsey D."/>
            <person name="Nusbaum C."/>
            <person name="Birren B."/>
        </authorList>
    </citation>
    <scope>NUCLEOTIDE SEQUENCE [LARGE SCALE GENOMIC DNA]</scope>
    <source>
        <strain evidence="2 3">8G7_MSG3316</strain>
    </source>
</reference>
<dbReference type="Proteomes" id="UP000195043">
    <property type="component" value="Unassembled WGS sequence"/>
</dbReference>
<evidence type="ECO:0000313" key="2">
    <source>
        <dbReference type="EMBL" id="OTN76720.1"/>
    </source>
</evidence>
<feature type="domain" description="Siphovirus-type tail component RIFT-related" evidence="1">
    <location>
        <begin position="12"/>
        <end position="120"/>
    </location>
</feature>
<dbReference type="Pfam" id="PF05709">
    <property type="entry name" value="Sipho_tail"/>
    <property type="match status" value="1"/>
</dbReference>
<evidence type="ECO:0000259" key="1">
    <source>
        <dbReference type="Pfam" id="PF05709"/>
    </source>
</evidence>
<dbReference type="InterPro" id="IPR008841">
    <property type="entry name" value="Siphovirus-type_tail_N"/>
</dbReference>
<organism evidence="2 3">
    <name type="scientific">Candidatus Enterococcus testudinis</name>
    <dbReference type="NCBI Taxonomy" id="1834191"/>
    <lineage>
        <taxon>Bacteria</taxon>
        <taxon>Bacillati</taxon>
        <taxon>Bacillota</taxon>
        <taxon>Bacilli</taxon>
        <taxon>Lactobacillales</taxon>
        <taxon>Enterococcaceae</taxon>
        <taxon>Enterococcus</taxon>
    </lineage>
</organism>
<dbReference type="AlphaFoldDB" id="A0A242A757"/>
<dbReference type="RefSeq" id="WP_086274670.1">
    <property type="nucleotide sequence ID" value="NZ_NGKU01000001.1"/>
</dbReference>
<gene>
    <name evidence="2" type="ORF">A5886_001799</name>
</gene>
<protein>
    <recommendedName>
        <fullName evidence="1">Siphovirus-type tail component RIFT-related domain-containing protein</fullName>
    </recommendedName>
</protein>
<dbReference type="Gene3D" id="2.40.30.200">
    <property type="match status" value="1"/>
</dbReference>
<name>A0A242A757_9ENTE</name>
<accession>A0A242A757</accession>